<evidence type="ECO:0000256" key="13">
    <source>
        <dbReference type="ARBA" id="ARBA00022786"/>
    </source>
</evidence>
<evidence type="ECO:0000313" key="23">
    <source>
        <dbReference type="Proteomes" id="UP000694389"/>
    </source>
</evidence>
<evidence type="ECO:0000256" key="3">
    <source>
        <dbReference type="ARBA" id="ARBA00004906"/>
    </source>
</evidence>
<evidence type="ECO:0000256" key="19">
    <source>
        <dbReference type="SAM" id="Phobius"/>
    </source>
</evidence>
<evidence type="ECO:0000256" key="6">
    <source>
        <dbReference type="ARBA" id="ARBA00022475"/>
    </source>
</evidence>
<evidence type="ECO:0000256" key="8">
    <source>
        <dbReference type="ARBA" id="ARBA00022687"/>
    </source>
</evidence>
<dbReference type="EC" id="2.3.2.27" evidence="5"/>
<dbReference type="GO" id="GO:0008270">
    <property type="term" value="F:zinc ion binding"/>
    <property type="evidence" value="ECO:0007669"/>
    <property type="project" value="UniProtKB-KW"/>
</dbReference>
<keyword evidence="23" id="KW-1185">Reference proteome</keyword>
<evidence type="ECO:0000256" key="12">
    <source>
        <dbReference type="ARBA" id="ARBA00022771"/>
    </source>
</evidence>
<accession>A0A8P4KGU4</accession>
<feature type="region of interest" description="Disordered" evidence="18">
    <location>
        <begin position="607"/>
        <end position="642"/>
    </location>
</feature>
<keyword evidence="10" id="KW-0479">Metal-binding</keyword>
<dbReference type="Gene3D" id="3.30.40.10">
    <property type="entry name" value="Zinc/RING finger domain, C3HC4 (zinc finger)"/>
    <property type="match status" value="1"/>
</dbReference>
<feature type="signal peptide" evidence="20">
    <location>
        <begin position="1"/>
        <end position="25"/>
    </location>
</feature>
<dbReference type="Ensembl" id="ENSDLAT00005082739.1">
    <property type="protein sequence ID" value="ENSDLAP00005082766.1"/>
    <property type="gene ID" value="ENSDLAG00005014809.2"/>
</dbReference>
<feature type="transmembrane region" description="Helical" evidence="19">
    <location>
        <begin position="187"/>
        <end position="206"/>
    </location>
</feature>
<feature type="compositionally biased region" description="Low complexity" evidence="18">
    <location>
        <begin position="513"/>
        <end position="522"/>
    </location>
</feature>
<dbReference type="GO" id="GO:0005886">
    <property type="term" value="C:plasma membrane"/>
    <property type="evidence" value="ECO:0007669"/>
    <property type="project" value="UniProtKB-SubCell"/>
</dbReference>
<evidence type="ECO:0000256" key="7">
    <source>
        <dbReference type="ARBA" id="ARBA00022679"/>
    </source>
</evidence>
<comment type="similarity">
    <text evidence="4">Belongs to the ZNRF3 family.</text>
</comment>
<evidence type="ECO:0000256" key="4">
    <source>
        <dbReference type="ARBA" id="ARBA00008759"/>
    </source>
</evidence>
<feature type="region of interest" description="Disordered" evidence="18">
    <location>
        <begin position="340"/>
        <end position="402"/>
    </location>
</feature>
<dbReference type="InterPro" id="IPR001841">
    <property type="entry name" value="Znf_RING"/>
</dbReference>
<dbReference type="SUPFAM" id="SSF57850">
    <property type="entry name" value="RING/U-box"/>
    <property type="match status" value="1"/>
</dbReference>
<evidence type="ECO:0000259" key="21">
    <source>
        <dbReference type="PROSITE" id="PS50089"/>
    </source>
</evidence>
<keyword evidence="12 17" id="KW-0863">Zinc-finger</keyword>
<dbReference type="PANTHER" id="PTHR16200">
    <property type="entry name" value="RING ZINC FINGER"/>
    <property type="match status" value="1"/>
</dbReference>
<dbReference type="GeneTree" id="ENSGT00940000154006"/>
<comment type="pathway">
    <text evidence="3">Protein modification; protein ubiquitination.</text>
</comment>
<evidence type="ECO:0000256" key="15">
    <source>
        <dbReference type="ARBA" id="ARBA00022989"/>
    </source>
</evidence>
<dbReference type="PROSITE" id="PS50089">
    <property type="entry name" value="ZF_RING_2"/>
    <property type="match status" value="1"/>
</dbReference>
<keyword evidence="16 19" id="KW-0472">Membrane</keyword>
<keyword evidence="7" id="KW-0808">Transferase</keyword>
<protein>
    <recommendedName>
        <fullName evidence="5">RING-type E3 ubiquitin transferase</fullName>
        <ecNumber evidence="5">2.3.2.27</ecNumber>
    </recommendedName>
</protein>
<dbReference type="GO" id="GO:0030178">
    <property type="term" value="P:negative regulation of Wnt signaling pathway"/>
    <property type="evidence" value="ECO:0007669"/>
    <property type="project" value="UniProtKB-ARBA"/>
</dbReference>
<feature type="chain" id="PRO_5035888894" description="RING-type E3 ubiquitin transferase" evidence="20">
    <location>
        <begin position="26"/>
        <end position="851"/>
    </location>
</feature>
<keyword evidence="8" id="KW-0879">Wnt signaling pathway</keyword>
<evidence type="ECO:0000256" key="9">
    <source>
        <dbReference type="ARBA" id="ARBA00022692"/>
    </source>
</evidence>
<proteinExistence type="inferred from homology"/>
<evidence type="ECO:0000256" key="20">
    <source>
        <dbReference type="SAM" id="SignalP"/>
    </source>
</evidence>
<dbReference type="Proteomes" id="UP000694389">
    <property type="component" value="Unassembled WGS sequence"/>
</dbReference>
<evidence type="ECO:0000256" key="18">
    <source>
        <dbReference type="SAM" id="MobiDB-lite"/>
    </source>
</evidence>
<keyword evidence="9 19" id="KW-0812">Transmembrane</keyword>
<evidence type="ECO:0000256" key="5">
    <source>
        <dbReference type="ARBA" id="ARBA00012483"/>
    </source>
</evidence>
<keyword evidence="6" id="KW-1003">Cell membrane</keyword>
<keyword evidence="15 19" id="KW-1133">Transmembrane helix</keyword>
<feature type="compositionally biased region" description="Low complexity" evidence="18">
    <location>
        <begin position="456"/>
        <end position="468"/>
    </location>
</feature>
<evidence type="ECO:0000313" key="22">
    <source>
        <dbReference type="Ensembl" id="ENSDLAP00005082766.1"/>
    </source>
</evidence>
<dbReference type="GO" id="GO:0016055">
    <property type="term" value="P:Wnt signaling pathway"/>
    <property type="evidence" value="ECO:0007669"/>
    <property type="project" value="UniProtKB-KW"/>
</dbReference>
<evidence type="ECO:0000256" key="16">
    <source>
        <dbReference type="ARBA" id="ARBA00023136"/>
    </source>
</evidence>
<evidence type="ECO:0000256" key="1">
    <source>
        <dbReference type="ARBA" id="ARBA00000900"/>
    </source>
</evidence>
<dbReference type="InterPro" id="IPR013083">
    <property type="entry name" value="Znf_RING/FYVE/PHD"/>
</dbReference>
<evidence type="ECO:0000256" key="2">
    <source>
        <dbReference type="ARBA" id="ARBA00004251"/>
    </source>
</evidence>
<dbReference type="Gene3D" id="3.50.30.30">
    <property type="match status" value="1"/>
</dbReference>
<feature type="compositionally biased region" description="Basic residues" evidence="18">
    <location>
        <begin position="442"/>
        <end position="453"/>
    </location>
</feature>
<reference evidence="22" key="1">
    <citation type="submission" date="2025-08" db="UniProtKB">
        <authorList>
            <consortium name="Ensembl"/>
        </authorList>
    </citation>
    <scope>IDENTIFICATION</scope>
</reference>
<feature type="region of interest" description="Disordered" evidence="18">
    <location>
        <begin position="422"/>
        <end position="522"/>
    </location>
</feature>
<comment type="catalytic activity">
    <reaction evidence="1">
        <text>S-ubiquitinyl-[E2 ubiquitin-conjugating enzyme]-L-cysteine + [acceptor protein]-L-lysine = [E2 ubiquitin-conjugating enzyme]-L-cysteine + N(6)-ubiquitinyl-[acceptor protein]-L-lysine.</text>
        <dbReference type="EC" id="2.3.2.27"/>
    </reaction>
</comment>
<evidence type="ECO:0000256" key="17">
    <source>
        <dbReference type="PROSITE-ProRule" id="PRU00175"/>
    </source>
</evidence>
<dbReference type="AlphaFoldDB" id="A0A8P4KGU4"/>
<dbReference type="Pfam" id="PF18212">
    <property type="entry name" value="ZNRF_3_ecto"/>
    <property type="match status" value="1"/>
</dbReference>
<sequence>MTVPQRRLAGLGPWLLMAALQVVLGQPGLESERPALRAVIKVALLNQEPTGKPITLEGVFVGGSAGHAEGKLMQYHPLSLCNTSEDERQESDFITIVKLEHRVPRCLPLLDKARMALDKGAQAVIFDVSDDANAAAELRETDSLPRPVVLVEAEDAEELMGLVNKNEEAKVRIEVMMEQPRWPHYDVGILLTIVLAILSIVLIFAFRYKCKSNRTSDSVHQQTMRAISRLETKTYTSSGSQRHRAAWGSASSSNSSPVCAICLEEFQDGQVRGKRGTYCIRGVTVLLSYLSSNLPASFLSQHLRIISCAHEFHKDCVDPWLIQHRTCPLCMHNIMGTERQPQRNRLQQSSEQSQSFLHAQPYSSPRNHPFPQHAIPFSMRPHYPRGPSGPYPSLGHYTASSPRDTQTLRFLTSRPLGSGCGYHLPAEGPRGPHRIGGNCRTSTHHYTPRRSCHNYRSSCPAQRSASSSRLHHGASVTQQPRGAAAHSRQDEGSCSGGSYHTERSGYLADGPASDSSSGPCHGSSSDSVLNCTDVSLQGVYGSWSTFRSSLSSDYDPFVYYGPGPGRAPRRNSLEACAQARPRSLDSVVNKAGCPEEQPQTVFSHIHYHRHRHHHYEEGEHSQGPSRGSDEEQGAVAAAPAAAPAALVLDKDSPVCPPKHGPCQCPKPDPTDRPSPGAECQDHDPSGPTGPPVLLSPIPLQLQPHCCHPGHGHPPAPLGRVGGCVLDGPSVRFHQSLDLQDDRSIHFRYGQGPGFCCSPPELHPALLPVPLILDSGGMEDWPCCAGAHVVWQKRVQQARSEPQLLGPGTSMDRPPCRFHHGPAADRNTDICLYCQTLHHNQGGCHTCLSLIA</sequence>
<dbReference type="GO" id="GO:0061630">
    <property type="term" value="F:ubiquitin protein ligase activity"/>
    <property type="evidence" value="ECO:0007669"/>
    <property type="project" value="UniProtKB-EC"/>
</dbReference>
<dbReference type="InterPro" id="IPR040700">
    <property type="entry name" value="ZNRF-3_ecto"/>
</dbReference>
<feature type="region of interest" description="Disordered" evidence="18">
    <location>
        <begin position="666"/>
        <end position="694"/>
    </location>
</feature>
<comment type="subcellular location">
    <subcellularLocation>
        <location evidence="2">Cell membrane</location>
        <topology evidence="2">Single-pass type I membrane protein</topology>
    </subcellularLocation>
</comment>
<name>A0A8P4KGU4_DICLA</name>
<evidence type="ECO:0000256" key="10">
    <source>
        <dbReference type="ARBA" id="ARBA00022723"/>
    </source>
</evidence>
<evidence type="ECO:0000256" key="14">
    <source>
        <dbReference type="ARBA" id="ARBA00022833"/>
    </source>
</evidence>
<keyword evidence="13" id="KW-0833">Ubl conjugation pathway</keyword>
<evidence type="ECO:0000256" key="11">
    <source>
        <dbReference type="ARBA" id="ARBA00022729"/>
    </source>
</evidence>
<reference evidence="22" key="2">
    <citation type="submission" date="2025-09" db="UniProtKB">
        <authorList>
            <consortium name="Ensembl"/>
        </authorList>
    </citation>
    <scope>IDENTIFICATION</scope>
</reference>
<dbReference type="InterPro" id="IPR051073">
    <property type="entry name" value="ZNRF3_Arkadia_E3_ligases"/>
</dbReference>
<feature type="domain" description="RING-type" evidence="21">
    <location>
        <begin position="259"/>
        <end position="330"/>
    </location>
</feature>
<keyword evidence="14" id="KW-0862">Zinc</keyword>
<organism evidence="22 23">
    <name type="scientific">Dicentrarchus labrax</name>
    <name type="common">European seabass</name>
    <name type="synonym">Morone labrax</name>
    <dbReference type="NCBI Taxonomy" id="13489"/>
    <lineage>
        <taxon>Eukaryota</taxon>
        <taxon>Metazoa</taxon>
        <taxon>Chordata</taxon>
        <taxon>Craniata</taxon>
        <taxon>Vertebrata</taxon>
        <taxon>Euteleostomi</taxon>
        <taxon>Actinopterygii</taxon>
        <taxon>Neopterygii</taxon>
        <taxon>Teleostei</taxon>
        <taxon>Neoteleostei</taxon>
        <taxon>Acanthomorphata</taxon>
        <taxon>Eupercaria</taxon>
        <taxon>Moronidae</taxon>
        <taxon>Dicentrarchus</taxon>
    </lineage>
</organism>
<dbReference type="Pfam" id="PF13639">
    <property type="entry name" value="zf-RING_2"/>
    <property type="match status" value="1"/>
</dbReference>
<dbReference type="SMART" id="SM00184">
    <property type="entry name" value="RING"/>
    <property type="match status" value="1"/>
</dbReference>
<keyword evidence="11 20" id="KW-0732">Signal</keyword>